<proteinExistence type="predicted"/>
<evidence type="ECO:0000313" key="1">
    <source>
        <dbReference type="Proteomes" id="UP000887576"/>
    </source>
</evidence>
<sequence>MQTRIVSIAVFAALFAVAHGLRCYESQMSVNMTVTGSPTDCAYGAQACLKTVNGYQVTRNCQMLPCSMTLAGQQNRICATDQYGATQCCCNTDGCNSAPNHFLSVFLLPFTAFGFYNVF</sequence>
<name>A0AC34QMX8_9BILA</name>
<dbReference type="Proteomes" id="UP000887576">
    <property type="component" value="Unplaced"/>
</dbReference>
<reference evidence="2" key="1">
    <citation type="submission" date="2022-11" db="UniProtKB">
        <authorList>
            <consortium name="WormBaseParasite"/>
        </authorList>
    </citation>
    <scope>IDENTIFICATION</scope>
</reference>
<protein>
    <submittedName>
        <fullName evidence="2">Uncharacterized protein</fullName>
    </submittedName>
</protein>
<evidence type="ECO:0000313" key="2">
    <source>
        <dbReference type="WBParaSite" id="JU765_v2.g17854.t1"/>
    </source>
</evidence>
<organism evidence="1 2">
    <name type="scientific">Panagrolaimus sp. JU765</name>
    <dbReference type="NCBI Taxonomy" id="591449"/>
    <lineage>
        <taxon>Eukaryota</taxon>
        <taxon>Metazoa</taxon>
        <taxon>Ecdysozoa</taxon>
        <taxon>Nematoda</taxon>
        <taxon>Chromadorea</taxon>
        <taxon>Rhabditida</taxon>
        <taxon>Tylenchina</taxon>
        <taxon>Panagrolaimomorpha</taxon>
        <taxon>Panagrolaimoidea</taxon>
        <taxon>Panagrolaimidae</taxon>
        <taxon>Panagrolaimus</taxon>
    </lineage>
</organism>
<accession>A0AC34QMX8</accession>
<dbReference type="WBParaSite" id="JU765_v2.g17854.t1">
    <property type="protein sequence ID" value="JU765_v2.g17854.t1"/>
    <property type="gene ID" value="JU765_v2.g17854"/>
</dbReference>